<evidence type="ECO:0000313" key="1">
    <source>
        <dbReference type="EMBL" id="MER6981308.1"/>
    </source>
</evidence>
<protein>
    <submittedName>
        <fullName evidence="1">Uncharacterized protein</fullName>
    </submittedName>
</protein>
<feature type="non-terminal residue" evidence="1">
    <location>
        <position position="72"/>
    </location>
</feature>
<evidence type="ECO:0000313" key="2">
    <source>
        <dbReference type="Proteomes" id="UP001458415"/>
    </source>
</evidence>
<accession>A0ABV1WAT7</accession>
<organism evidence="1 2">
    <name type="scientific">Streptomyces carpinensis</name>
    <dbReference type="NCBI Taxonomy" id="66369"/>
    <lineage>
        <taxon>Bacteria</taxon>
        <taxon>Bacillati</taxon>
        <taxon>Actinomycetota</taxon>
        <taxon>Actinomycetes</taxon>
        <taxon>Kitasatosporales</taxon>
        <taxon>Streptomycetaceae</taxon>
        <taxon>Streptomyces</taxon>
    </lineage>
</organism>
<gene>
    <name evidence="1" type="ORF">ABT317_31130</name>
</gene>
<proteinExistence type="predicted"/>
<keyword evidence="2" id="KW-1185">Reference proteome</keyword>
<dbReference type="EMBL" id="JBEPCU010000735">
    <property type="protein sequence ID" value="MER6981308.1"/>
    <property type="molecule type" value="Genomic_DNA"/>
</dbReference>
<name>A0ABV1WAT7_9ACTN</name>
<reference evidence="1 2" key="1">
    <citation type="submission" date="2024-06" db="EMBL/GenBank/DDBJ databases">
        <title>The Natural Products Discovery Center: Release of the First 8490 Sequenced Strains for Exploring Actinobacteria Biosynthetic Diversity.</title>
        <authorList>
            <person name="Kalkreuter E."/>
            <person name="Kautsar S.A."/>
            <person name="Yang D."/>
            <person name="Bader C.D."/>
            <person name="Teijaro C.N."/>
            <person name="Fluegel L."/>
            <person name="Davis C.M."/>
            <person name="Simpson J.R."/>
            <person name="Lauterbach L."/>
            <person name="Steele A.D."/>
            <person name="Gui C."/>
            <person name="Meng S."/>
            <person name="Li G."/>
            <person name="Viehrig K."/>
            <person name="Ye F."/>
            <person name="Su P."/>
            <person name="Kiefer A.F."/>
            <person name="Nichols A."/>
            <person name="Cepeda A.J."/>
            <person name="Yan W."/>
            <person name="Fan B."/>
            <person name="Jiang Y."/>
            <person name="Adhikari A."/>
            <person name="Zheng C.-J."/>
            <person name="Schuster L."/>
            <person name="Cowan T.M."/>
            <person name="Smanski M.J."/>
            <person name="Chevrette M.G."/>
            <person name="De Carvalho L.P.S."/>
            <person name="Shen B."/>
        </authorList>
    </citation>
    <scope>NUCLEOTIDE SEQUENCE [LARGE SCALE GENOMIC DNA]</scope>
    <source>
        <strain evidence="1 2">NPDC000634</strain>
    </source>
</reference>
<comment type="caution">
    <text evidence="1">The sequence shown here is derived from an EMBL/GenBank/DDBJ whole genome shotgun (WGS) entry which is preliminary data.</text>
</comment>
<dbReference type="Proteomes" id="UP001458415">
    <property type="component" value="Unassembled WGS sequence"/>
</dbReference>
<sequence length="72" mass="7514">MGTLVPADRDFWTDALTAGGFTAVPRWVGQRPVPGVARHEEQVPADVAKAVRTLAAELGVPVSAVLLAAHAK</sequence>
<dbReference type="Gene3D" id="3.30.559.30">
    <property type="entry name" value="Nonribosomal peptide synthetase, condensation domain"/>
    <property type="match status" value="1"/>
</dbReference>
<dbReference type="SUPFAM" id="SSF52777">
    <property type="entry name" value="CoA-dependent acyltransferases"/>
    <property type="match status" value="1"/>
</dbReference>